<dbReference type="RefSeq" id="WP_161827049.1">
    <property type="nucleotide sequence ID" value="NZ_WVIC01000058.1"/>
</dbReference>
<reference evidence="1" key="1">
    <citation type="submission" date="2019-12" db="EMBL/GenBank/DDBJ databases">
        <title>High-Quality draft genome sequences of three cyanobacteria isolated from the limestone walls of the Old Cathedral of Coimbra.</title>
        <authorList>
            <person name="Tiago I."/>
            <person name="Soares F."/>
            <person name="Portugal A."/>
        </authorList>
    </citation>
    <scope>NUCLEOTIDE SEQUENCE [LARGE SCALE GENOMIC DNA]</scope>
    <source>
        <strain evidence="1">C</strain>
    </source>
</reference>
<dbReference type="Proteomes" id="UP000607397">
    <property type="component" value="Unassembled WGS sequence"/>
</dbReference>
<keyword evidence="2" id="KW-1185">Reference proteome</keyword>
<accession>A0A8K2A2C4</accession>
<protein>
    <submittedName>
        <fullName evidence="1">Uncharacterized protein</fullName>
    </submittedName>
</protein>
<comment type="caution">
    <text evidence="1">The sequence shown here is derived from an EMBL/GenBank/DDBJ whole genome shotgun (WGS) entry which is preliminary data.</text>
</comment>
<proteinExistence type="predicted"/>
<sequence>MASYFSVEGKLVIKTGEATFLSQLLQSLGSTLLSSVLLWGGMPTIVRSELAPTPAPNQVLALFQTPLGAPVFTAERPSQQGLTVPSLWLAVEQFGGKTVRTWRAYPPNEAGERQIRVVVRPELWTRYNYFERYAFLSKLSTAASRYGYSLLLVDRQNFLLGGFACNFAQIQPQYLSQGRDFQGDPIPNYLGVFLQPEQKPDCELWIRPSLRRGAF</sequence>
<dbReference type="AlphaFoldDB" id="A0A8K2A2C4"/>
<dbReference type="EMBL" id="WVIC01000058">
    <property type="protein sequence ID" value="NCJ08578.1"/>
    <property type="molecule type" value="Genomic_DNA"/>
</dbReference>
<gene>
    <name evidence="1" type="ORF">GS597_19105</name>
</gene>
<evidence type="ECO:0000313" key="2">
    <source>
        <dbReference type="Proteomes" id="UP000607397"/>
    </source>
</evidence>
<name>A0A8K2A2C4_9CYAN</name>
<evidence type="ECO:0000313" key="1">
    <source>
        <dbReference type="EMBL" id="NCJ08578.1"/>
    </source>
</evidence>
<organism evidence="1 2">
    <name type="scientific">Petrachloros mirabilis ULC683</name>
    <dbReference type="NCBI Taxonomy" id="2781853"/>
    <lineage>
        <taxon>Bacteria</taxon>
        <taxon>Bacillati</taxon>
        <taxon>Cyanobacteriota</taxon>
        <taxon>Cyanophyceae</taxon>
        <taxon>Synechococcales</taxon>
        <taxon>Petrachlorosaceae</taxon>
        <taxon>Petrachloros</taxon>
        <taxon>Petrachloros mirabilis</taxon>
    </lineage>
</organism>